<accession>A0AAE0VCS7</accession>
<dbReference type="InterPro" id="IPR036691">
    <property type="entry name" value="Endo/exonu/phosph_ase_sf"/>
</dbReference>
<dbReference type="InterPro" id="IPR050186">
    <property type="entry name" value="TPT_transporter"/>
</dbReference>
<evidence type="ECO:0000313" key="11">
    <source>
        <dbReference type="Proteomes" id="UP001274896"/>
    </source>
</evidence>
<dbReference type="Pfam" id="PF01448">
    <property type="entry name" value="ELM2"/>
    <property type="match status" value="1"/>
</dbReference>
<feature type="compositionally biased region" description="Polar residues" evidence="7">
    <location>
        <begin position="463"/>
        <end position="477"/>
    </location>
</feature>
<dbReference type="InterPro" id="IPR000949">
    <property type="entry name" value="ELM2_dom"/>
</dbReference>
<name>A0AAE0VCS7_9TELE</name>
<evidence type="ECO:0000259" key="9">
    <source>
        <dbReference type="PROSITE" id="PS51156"/>
    </source>
</evidence>
<evidence type="ECO:0000256" key="2">
    <source>
        <dbReference type="ARBA" id="ARBA00022692"/>
    </source>
</evidence>
<keyword evidence="6" id="KW-0175">Coiled coil</keyword>
<dbReference type="Pfam" id="PF03151">
    <property type="entry name" value="TPT"/>
    <property type="match status" value="1"/>
</dbReference>
<reference evidence="10" key="1">
    <citation type="submission" date="2023-06" db="EMBL/GenBank/DDBJ databases">
        <title>Male Hemibagrus guttatus genome.</title>
        <authorList>
            <person name="Bian C."/>
        </authorList>
    </citation>
    <scope>NUCLEOTIDE SEQUENCE</scope>
    <source>
        <strain evidence="10">Male_cb2023</strain>
        <tissue evidence="10">Muscle</tissue>
    </source>
</reference>
<feature type="transmembrane region" description="Helical" evidence="8">
    <location>
        <begin position="243"/>
        <end position="261"/>
    </location>
</feature>
<keyword evidence="11" id="KW-1185">Reference proteome</keyword>
<evidence type="ECO:0000256" key="7">
    <source>
        <dbReference type="SAM" id="MobiDB-lite"/>
    </source>
</evidence>
<dbReference type="SUPFAM" id="SSF56219">
    <property type="entry name" value="DNase I-like"/>
    <property type="match status" value="1"/>
</dbReference>
<dbReference type="PROSITE" id="PS51156">
    <property type="entry name" value="ELM2"/>
    <property type="match status" value="1"/>
</dbReference>
<evidence type="ECO:0000256" key="5">
    <source>
        <dbReference type="ARBA" id="ARBA00023242"/>
    </source>
</evidence>
<feature type="compositionally biased region" description="Polar residues" evidence="7">
    <location>
        <begin position="704"/>
        <end position="737"/>
    </location>
</feature>
<dbReference type="GO" id="GO:0016020">
    <property type="term" value="C:membrane"/>
    <property type="evidence" value="ECO:0007669"/>
    <property type="project" value="UniProtKB-SubCell"/>
</dbReference>
<feature type="compositionally biased region" description="Basic and acidic residues" evidence="7">
    <location>
        <begin position="478"/>
        <end position="498"/>
    </location>
</feature>
<feature type="transmembrane region" description="Helical" evidence="8">
    <location>
        <begin position="211"/>
        <end position="231"/>
    </location>
</feature>
<feature type="transmembrane region" description="Helical" evidence="8">
    <location>
        <begin position="187"/>
        <end position="205"/>
    </location>
</feature>
<evidence type="ECO:0000256" key="4">
    <source>
        <dbReference type="ARBA" id="ARBA00023136"/>
    </source>
</evidence>
<feature type="domain" description="ELM2" evidence="9">
    <location>
        <begin position="534"/>
        <end position="632"/>
    </location>
</feature>
<proteinExistence type="predicted"/>
<feature type="transmembrane region" description="Helical" evidence="8">
    <location>
        <begin position="281"/>
        <end position="301"/>
    </location>
</feature>
<feature type="region of interest" description="Disordered" evidence="7">
    <location>
        <begin position="448"/>
        <end position="504"/>
    </location>
</feature>
<keyword evidence="2 8" id="KW-0812">Transmembrane</keyword>
<feature type="transmembrane region" description="Helical" evidence="8">
    <location>
        <begin position="308"/>
        <end position="327"/>
    </location>
</feature>
<evidence type="ECO:0000256" key="6">
    <source>
        <dbReference type="SAM" id="Coils"/>
    </source>
</evidence>
<evidence type="ECO:0000256" key="8">
    <source>
        <dbReference type="SAM" id="Phobius"/>
    </source>
</evidence>
<dbReference type="AlphaFoldDB" id="A0AAE0VCS7"/>
<keyword evidence="3 8" id="KW-1133">Transmembrane helix</keyword>
<keyword evidence="4 8" id="KW-0472">Membrane</keyword>
<feature type="compositionally biased region" description="Polar residues" evidence="7">
    <location>
        <begin position="745"/>
        <end position="759"/>
    </location>
</feature>
<dbReference type="SMART" id="SM01189">
    <property type="entry name" value="ELM2"/>
    <property type="match status" value="1"/>
</dbReference>
<dbReference type="Gene3D" id="3.60.10.10">
    <property type="entry name" value="Endonuclease/exonuclease/phosphatase"/>
    <property type="match status" value="1"/>
</dbReference>
<dbReference type="PANTHER" id="PTHR11132">
    <property type="entry name" value="SOLUTE CARRIER FAMILY 35"/>
    <property type="match status" value="1"/>
</dbReference>
<organism evidence="10 11">
    <name type="scientific">Hemibagrus guttatus</name>
    <dbReference type="NCBI Taxonomy" id="175788"/>
    <lineage>
        <taxon>Eukaryota</taxon>
        <taxon>Metazoa</taxon>
        <taxon>Chordata</taxon>
        <taxon>Craniata</taxon>
        <taxon>Vertebrata</taxon>
        <taxon>Euteleostomi</taxon>
        <taxon>Actinopterygii</taxon>
        <taxon>Neopterygii</taxon>
        <taxon>Teleostei</taxon>
        <taxon>Ostariophysi</taxon>
        <taxon>Siluriformes</taxon>
        <taxon>Bagridae</taxon>
        <taxon>Hemibagrus</taxon>
    </lineage>
</organism>
<dbReference type="EMBL" id="JAUCMX010000001">
    <property type="protein sequence ID" value="KAK3556609.1"/>
    <property type="molecule type" value="Genomic_DNA"/>
</dbReference>
<keyword evidence="5" id="KW-0539">Nucleus</keyword>
<dbReference type="InterPro" id="IPR004853">
    <property type="entry name" value="Sugar_P_trans_dom"/>
</dbReference>
<comment type="subcellular location">
    <subcellularLocation>
        <location evidence="1">Membrane</location>
        <topology evidence="1">Multi-pass membrane protein</topology>
    </subcellularLocation>
</comment>
<sequence length="1049" mass="120107">MRKEFYSSNCGTCCKSEEKSSETYPVVYSTQQRQYEPFSSPGFHSLDPPPQIRKRSLRSAIVLYTEAMQAKYMIRSMRERQAREEFASHRPYSQPELEVSFIAMSRHRAVLVLWTGKALRVITFPGWELNILSKTFPLPLLYVGNQVTGLFGTKRLNLPMFTVLRRFSILFTMLAEGFLLKKKFSWPVQFTVFTMIFGAFVAASADLSFDLQGYVFILMNDVLTAANGAFVKQKLDSKELGKYGLLYYNALFMILPTLLLAHVTGDMDKALDYEGWSDTLFVGQFIMSCIMGFILMYSTVLCTQYNSALTTTIVGCLKNILVTYIGMVFGGDYIFSWTNFIGLNISIAGSLVYSYITFTEEQSSKQGESINKLELSINGASTKGVKDEDEEFEPSADMLVHDFDDEQTMEEEEMLQGETNFNSEIDDLTREGEMPLHELLKLYGYGAADSADSEDEGPVEQDASVNDQSSSAHGNVKSNKDDREDQKSSSEESPDRSRTHSTAQLLYAGPCSYFDGDVDESEDEDYVPSEEWKKEVMVGPMYQAETPTELCKYKDNEKVYENEDQLLWNPELLPENEVVEFLAEASKRIGEQTRADTVPERPLIKDNEEALYELIKCNFDKEEALKRLKFNPKPVKDELPVWTEEERHEFEQEDGVCGNDFNSVQADKQIKLWRRKPDLHPAVMDSTEQMENTEVSRAVPTGAFNYSSHQSDNEASSTTHNGADSRSVDPTSSCGSDRTTKKTQVHSSPDTDISSSNTDAVRRQREDEEDSERPVKKQKTEVGCELEEKERFWSELDEVMESIPTGERVVIGADFNGHVGEGNRGDEEMMGKFGVKERNLKGQMVVDFAKRMDMAVVNTYFQKREEHRVTYKSGGRRTQVDYILCRRGNLKEISDCKVVVGESVARQHRMVVCRMTLMVCKKKRSKIEIEKKTKWWKLKKEECCEEFRQKLRQALGGQIVLPDDWETTAEVIRETGRKVLGVSSGRRKEDKETWWWNEEFQDSIQRKRLAKKKWDMDITEENRQEYKELQRRVKREASKAKQKAATIGG</sequence>
<evidence type="ECO:0000313" key="10">
    <source>
        <dbReference type="EMBL" id="KAK3556609.1"/>
    </source>
</evidence>
<protein>
    <recommendedName>
        <fullName evidence="9">ELM2 domain-containing protein</fullName>
    </recommendedName>
</protein>
<feature type="coiled-coil region" evidence="6">
    <location>
        <begin position="1016"/>
        <end position="1043"/>
    </location>
</feature>
<feature type="compositionally biased region" description="Basic and acidic residues" evidence="7">
    <location>
        <begin position="760"/>
        <end position="782"/>
    </location>
</feature>
<feature type="region of interest" description="Disordered" evidence="7">
    <location>
        <begin position="703"/>
        <end position="782"/>
    </location>
</feature>
<gene>
    <name evidence="10" type="ORF">QTP70_010811</name>
</gene>
<evidence type="ECO:0000256" key="3">
    <source>
        <dbReference type="ARBA" id="ARBA00022989"/>
    </source>
</evidence>
<evidence type="ECO:0000256" key="1">
    <source>
        <dbReference type="ARBA" id="ARBA00004141"/>
    </source>
</evidence>
<dbReference type="Proteomes" id="UP001274896">
    <property type="component" value="Unassembled WGS sequence"/>
</dbReference>
<comment type="caution">
    <text evidence="10">The sequence shown here is derived from an EMBL/GenBank/DDBJ whole genome shotgun (WGS) entry which is preliminary data.</text>
</comment>